<evidence type="ECO:0000256" key="1">
    <source>
        <dbReference type="SAM" id="MobiDB-lite"/>
    </source>
</evidence>
<feature type="region of interest" description="Disordered" evidence="1">
    <location>
        <begin position="25"/>
        <end position="57"/>
    </location>
</feature>
<organism evidence="2 3">
    <name type="scientific">Streptomyces coacervatus</name>
    <dbReference type="NCBI Taxonomy" id="647381"/>
    <lineage>
        <taxon>Bacteria</taxon>
        <taxon>Bacillati</taxon>
        <taxon>Actinomycetota</taxon>
        <taxon>Actinomycetes</taxon>
        <taxon>Kitasatosporales</taxon>
        <taxon>Streptomycetaceae</taxon>
        <taxon>Streptomyces</taxon>
    </lineage>
</organism>
<comment type="caution">
    <text evidence="2">The sequence shown here is derived from an EMBL/GenBank/DDBJ whole genome shotgun (WGS) entry which is preliminary data.</text>
</comment>
<dbReference type="RefSeq" id="WP_275777099.1">
    <property type="nucleotide sequence ID" value="NZ_BAABDE010000029.1"/>
</dbReference>
<proteinExistence type="predicted"/>
<reference evidence="3" key="1">
    <citation type="journal article" date="2019" name="Int. J. Syst. Evol. Microbiol.">
        <title>The Global Catalogue of Microorganisms (GCM) 10K type strain sequencing project: providing services to taxonomists for standard genome sequencing and annotation.</title>
        <authorList>
            <consortium name="The Broad Institute Genomics Platform"/>
            <consortium name="The Broad Institute Genome Sequencing Center for Infectious Disease"/>
            <person name="Wu L."/>
            <person name="Ma J."/>
        </authorList>
    </citation>
    <scope>NUCLEOTIDE SEQUENCE [LARGE SCALE GENOMIC DNA]</scope>
    <source>
        <strain evidence="3">JCM 17138</strain>
    </source>
</reference>
<evidence type="ECO:0000313" key="3">
    <source>
        <dbReference type="Proteomes" id="UP001501009"/>
    </source>
</evidence>
<sequence length="135" mass="14822">MTDPNELLPARGRLPFEQVVNAVGDGWARREGPVDGTQSSGGRSPLRVGSALKGRGELRDQPRWCRRRSTPHRRTSRGRVAHFGALLRQLWAVRHNPAASDPAATRTARRCLAATDGLPDAPTAQAAYDLLRPHF</sequence>
<name>A0ABP7IXZ9_9ACTN</name>
<protein>
    <submittedName>
        <fullName evidence="2">Uncharacterized protein</fullName>
    </submittedName>
</protein>
<accession>A0ABP7IXZ9</accession>
<dbReference type="EMBL" id="BAABDE010000029">
    <property type="protein sequence ID" value="GAA3829873.1"/>
    <property type="molecule type" value="Genomic_DNA"/>
</dbReference>
<evidence type="ECO:0000313" key="2">
    <source>
        <dbReference type="EMBL" id="GAA3829873.1"/>
    </source>
</evidence>
<gene>
    <name evidence="2" type="ORF">GCM10022403_073880</name>
</gene>
<dbReference type="Proteomes" id="UP001501009">
    <property type="component" value="Unassembled WGS sequence"/>
</dbReference>
<keyword evidence="3" id="KW-1185">Reference proteome</keyword>